<protein>
    <submittedName>
        <fullName evidence="2">Uncharacterized protein</fullName>
    </submittedName>
</protein>
<keyword evidence="3" id="KW-1185">Reference proteome</keyword>
<proteinExistence type="predicted"/>
<sequence>MQSSSKSFVLAAIRRVFPLTFLPPYLSSQRTHRVGMAFVHPIIQIQITPRHHTTSPLQRPTSHSPPSFPPPALPCVQTAPRSRPHRPPSSRPPVILDVGASIGGNEANFVMIFIPREAACTS</sequence>
<dbReference type="Proteomes" id="UP000308652">
    <property type="component" value="Unassembled WGS sequence"/>
</dbReference>
<dbReference type="AlphaFoldDB" id="A0A5C3LEG1"/>
<gene>
    <name evidence="2" type="ORF">BDQ12DRAFT_694403</name>
</gene>
<accession>A0A5C3LEG1</accession>
<evidence type="ECO:0000313" key="2">
    <source>
        <dbReference type="EMBL" id="TFK31237.1"/>
    </source>
</evidence>
<dbReference type="EMBL" id="ML213813">
    <property type="protein sequence ID" value="TFK31237.1"/>
    <property type="molecule type" value="Genomic_DNA"/>
</dbReference>
<evidence type="ECO:0000313" key="3">
    <source>
        <dbReference type="Proteomes" id="UP000308652"/>
    </source>
</evidence>
<feature type="region of interest" description="Disordered" evidence="1">
    <location>
        <begin position="49"/>
        <end position="95"/>
    </location>
</feature>
<reference evidence="2 3" key="1">
    <citation type="journal article" date="2019" name="Nat. Ecol. Evol.">
        <title>Megaphylogeny resolves global patterns of mushroom evolution.</title>
        <authorList>
            <person name="Varga T."/>
            <person name="Krizsan K."/>
            <person name="Foldi C."/>
            <person name="Dima B."/>
            <person name="Sanchez-Garcia M."/>
            <person name="Sanchez-Ramirez S."/>
            <person name="Szollosi G.J."/>
            <person name="Szarkandi J.G."/>
            <person name="Papp V."/>
            <person name="Albert L."/>
            <person name="Andreopoulos W."/>
            <person name="Angelini C."/>
            <person name="Antonin V."/>
            <person name="Barry K.W."/>
            <person name="Bougher N.L."/>
            <person name="Buchanan P."/>
            <person name="Buyck B."/>
            <person name="Bense V."/>
            <person name="Catcheside P."/>
            <person name="Chovatia M."/>
            <person name="Cooper J."/>
            <person name="Damon W."/>
            <person name="Desjardin D."/>
            <person name="Finy P."/>
            <person name="Geml J."/>
            <person name="Haridas S."/>
            <person name="Hughes K."/>
            <person name="Justo A."/>
            <person name="Karasinski D."/>
            <person name="Kautmanova I."/>
            <person name="Kiss B."/>
            <person name="Kocsube S."/>
            <person name="Kotiranta H."/>
            <person name="LaButti K.M."/>
            <person name="Lechner B.E."/>
            <person name="Liimatainen K."/>
            <person name="Lipzen A."/>
            <person name="Lukacs Z."/>
            <person name="Mihaltcheva S."/>
            <person name="Morgado L.N."/>
            <person name="Niskanen T."/>
            <person name="Noordeloos M.E."/>
            <person name="Ohm R.A."/>
            <person name="Ortiz-Santana B."/>
            <person name="Ovrebo C."/>
            <person name="Racz N."/>
            <person name="Riley R."/>
            <person name="Savchenko A."/>
            <person name="Shiryaev A."/>
            <person name="Soop K."/>
            <person name="Spirin V."/>
            <person name="Szebenyi C."/>
            <person name="Tomsovsky M."/>
            <person name="Tulloss R.E."/>
            <person name="Uehling J."/>
            <person name="Grigoriev I.V."/>
            <person name="Vagvolgyi C."/>
            <person name="Papp T."/>
            <person name="Martin F.M."/>
            <person name="Miettinen O."/>
            <person name="Hibbett D.S."/>
            <person name="Nagy L.G."/>
        </authorList>
    </citation>
    <scope>NUCLEOTIDE SEQUENCE [LARGE SCALE GENOMIC DNA]</scope>
    <source>
        <strain evidence="2 3">CBS 166.37</strain>
    </source>
</reference>
<organism evidence="2 3">
    <name type="scientific">Crucibulum laeve</name>
    <dbReference type="NCBI Taxonomy" id="68775"/>
    <lineage>
        <taxon>Eukaryota</taxon>
        <taxon>Fungi</taxon>
        <taxon>Dikarya</taxon>
        <taxon>Basidiomycota</taxon>
        <taxon>Agaricomycotina</taxon>
        <taxon>Agaricomycetes</taxon>
        <taxon>Agaricomycetidae</taxon>
        <taxon>Agaricales</taxon>
        <taxon>Agaricineae</taxon>
        <taxon>Nidulariaceae</taxon>
        <taxon>Crucibulum</taxon>
    </lineage>
</organism>
<name>A0A5C3LEG1_9AGAR</name>
<evidence type="ECO:0000256" key="1">
    <source>
        <dbReference type="SAM" id="MobiDB-lite"/>
    </source>
</evidence>